<feature type="chain" id="PRO_5020716678" evidence="2">
    <location>
        <begin position="20"/>
        <end position="881"/>
    </location>
</feature>
<dbReference type="EMBL" id="SODV01000002">
    <property type="protein sequence ID" value="TDW96594.1"/>
    <property type="molecule type" value="Genomic_DNA"/>
</dbReference>
<dbReference type="AlphaFoldDB" id="A0A4R8DH83"/>
<dbReference type="GO" id="GO:0004180">
    <property type="term" value="F:carboxypeptidase activity"/>
    <property type="evidence" value="ECO:0007669"/>
    <property type="project" value="UniProtKB-KW"/>
</dbReference>
<feature type="region of interest" description="Disordered" evidence="1">
    <location>
        <begin position="336"/>
        <end position="356"/>
    </location>
</feature>
<protein>
    <submittedName>
        <fullName evidence="4">Carboxypeptidase family protein</fullName>
    </submittedName>
</protein>
<dbReference type="InterPro" id="IPR008969">
    <property type="entry name" value="CarboxyPept-like_regulatory"/>
</dbReference>
<comment type="caution">
    <text evidence="4">The sequence shown here is derived from an EMBL/GenBank/DDBJ whole genome shotgun (WGS) entry which is preliminary data.</text>
</comment>
<feature type="compositionally biased region" description="Low complexity" evidence="1">
    <location>
        <begin position="400"/>
        <end position="410"/>
    </location>
</feature>
<dbReference type="Proteomes" id="UP000294498">
    <property type="component" value="Unassembled WGS sequence"/>
</dbReference>
<keyword evidence="5" id="KW-1185">Reference proteome</keyword>
<evidence type="ECO:0000313" key="5">
    <source>
        <dbReference type="Proteomes" id="UP000294498"/>
    </source>
</evidence>
<dbReference type="Pfam" id="PF13620">
    <property type="entry name" value="CarboxypepD_reg"/>
    <property type="match status" value="1"/>
</dbReference>
<dbReference type="Pfam" id="PF14905">
    <property type="entry name" value="OMP_b-brl_3"/>
    <property type="match status" value="1"/>
</dbReference>
<accession>A0A4R8DH83</accession>
<dbReference type="SUPFAM" id="SSF56935">
    <property type="entry name" value="Porins"/>
    <property type="match status" value="1"/>
</dbReference>
<dbReference type="SUPFAM" id="SSF49464">
    <property type="entry name" value="Carboxypeptidase regulatory domain-like"/>
    <property type="match status" value="1"/>
</dbReference>
<sequence>MRLAALWFALLLITCPAAAQLQGSVSGRLLDTTQHEVLDGATVRLLRIVGKDTTTAATALTRGNNFSVGRLPLGDYLLTVSFQGYRTWWGRIRLSDRQPDIVRLRIYMQIAMAELGDVVVRDERPVRVHGDTTSYAADQFHTRPNAAVGDLLQKMPGIDILQTGTLMAQGDTVKQILVNGKRFFSNDLQVALRYLPRDMVATIEVFDDKSDQAKFTGVDDGVRIRTINIVLRKSIKAGLFGQAEAGAGGDGNETLYSGRVGLHQFHGNMMNSLIGRADNTTPVMGGTQRNLMGGINFSDQWTKRTQFSGSYQANGQKGNSSVGSYTENLIPGDSSIFKTQQSGSQNHGNGQNLNLNFETDLDSADHLTIRANGSVNSNVSSNQNTSTSIKGVTVPLNNANSTSGSSNSTTNGGGSILWGRRLGKKGRNFSVSADINATNGTGSGTNQYQNTYFNPGRPDSLASANQYYTDPNKNFSYGVAVSYTEPLSKHSSLTADYRYSFVRSRTGRATSEWDSTTHRYDVPDSLLTNLFADRYWKHSGGLRYQYGSNHLQATAGLNLQDGENQSNNLSNGTTLSQRYLNLSPLATLDFMPKGGKSIRIDYQGQTTQPPLTALQPLVNNSNPLNVIIGNPGLRQSFTHSVGVSFRTFSRKDFSHVFASVRASVTENQVTDRTTVNLATGVDTTTYSNLNGNYNLSGNFDYGFRLKHPASNVGLGLDLGDMHSVGYINGILNTSSNYTLAGNIKWTSSLPDHLDLNVSYHPAYNIAVYSAEPSQNTHYAVQNLRVDGLYYSRNGWELGSDLTYTAYSGRPVGFNPTTYVWNASLAHLFFKRQQGELKLSAHDLLDQSASVNEVITPTMKQYNYGQMLGRYYLLTFTYHFKG</sequence>
<organism evidence="4 5">
    <name type="scientific">Dinghuibacter silviterrae</name>
    <dbReference type="NCBI Taxonomy" id="1539049"/>
    <lineage>
        <taxon>Bacteria</taxon>
        <taxon>Pseudomonadati</taxon>
        <taxon>Bacteroidota</taxon>
        <taxon>Chitinophagia</taxon>
        <taxon>Chitinophagales</taxon>
        <taxon>Chitinophagaceae</taxon>
        <taxon>Dinghuibacter</taxon>
    </lineage>
</organism>
<keyword evidence="4" id="KW-0121">Carboxypeptidase</keyword>
<feature type="domain" description="Outer membrane protein beta-barrel" evidence="3">
    <location>
        <begin position="421"/>
        <end position="877"/>
    </location>
</feature>
<evidence type="ECO:0000259" key="3">
    <source>
        <dbReference type="Pfam" id="PF14905"/>
    </source>
</evidence>
<evidence type="ECO:0000313" key="4">
    <source>
        <dbReference type="EMBL" id="TDW96594.1"/>
    </source>
</evidence>
<feature type="compositionally biased region" description="Low complexity" evidence="1">
    <location>
        <begin position="340"/>
        <end position="356"/>
    </location>
</feature>
<keyword evidence="4" id="KW-0378">Hydrolase</keyword>
<name>A0A4R8DH83_9BACT</name>
<evidence type="ECO:0000256" key="2">
    <source>
        <dbReference type="SAM" id="SignalP"/>
    </source>
</evidence>
<dbReference type="RefSeq" id="WP_133997309.1">
    <property type="nucleotide sequence ID" value="NZ_SODV01000002.1"/>
</dbReference>
<evidence type="ECO:0000256" key="1">
    <source>
        <dbReference type="SAM" id="MobiDB-lite"/>
    </source>
</evidence>
<feature type="compositionally biased region" description="Low complexity" evidence="1">
    <location>
        <begin position="374"/>
        <end position="388"/>
    </location>
</feature>
<keyword evidence="2" id="KW-0732">Signal</keyword>
<dbReference type="OrthoDB" id="606930at2"/>
<feature type="region of interest" description="Disordered" evidence="1">
    <location>
        <begin position="374"/>
        <end position="417"/>
    </location>
</feature>
<keyword evidence="4" id="KW-0645">Protease</keyword>
<feature type="signal peptide" evidence="2">
    <location>
        <begin position="1"/>
        <end position="19"/>
    </location>
</feature>
<proteinExistence type="predicted"/>
<reference evidence="4 5" key="1">
    <citation type="submission" date="2019-03" db="EMBL/GenBank/DDBJ databases">
        <title>Genomic Encyclopedia of Type Strains, Phase IV (KMG-IV): sequencing the most valuable type-strain genomes for metagenomic binning, comparative biology and taxonomic classification.</title>
        <authorList>
            <person name="Goeker M."/>
        </authorList>
    </citation>
    <scope>NUCLEOTIDE SEQUENCE [LARGE SCALE GENOMIC DNA]</scope>
    <source>
        <strain evidence="4 5">DSM 100059</strain>
    </source>
</reference>
<dbReference type="InterPro" id="IPR041700">
    <property type="entry name" value="OMP_b-brl_3"/>
</dbReference>
<gene>
    <name evidence="4" type="ORF">EDB95_4427</name>
</gene>